<sequence length="88" mass="9892">MPNTDSAKKRLRQNEKLRVSNRAKRSTLRGQLRRVRDAVKAGDVATAQTELRVAQKKIDQAAAKNLLHKNTADRTKSRLNKMVKAIAS</sequence>
<dbReference type="SUPFAM" id="SSF46992">
    <property type="entry name" value="Ribosomal protein S20"/>
    <property type="match status" value="1"/>
</dbReference>
<gene>
    <name evidence="8 10" type="primary">rpsT</name>
    <name evidence="10" type="ORF">Poly59_23510</name>
</gene>
<evidence type="ECO:0000256" key="4">
    <source>
        <dbReference type="ARBA" id="ARBA00022884"/>
    </source>
</evidence>
<protein>
    <recommendedName>
        <fullName evidence="7 8">Small ribosomal subunit protein bS20</fullName>
    </recommendedName>
</protein>
<dbReference type="FunFam" id="1.20.58.110:FF:000001">
    <property type="entry name" value="30S ribosomal protein S20"/>
    <property type="match status" value="1"/>
</dbReference>
<evidence type="ECO:0000256" key="3">
    <source>
        <dbReference type="ARBA" id="ARBA00022730"/>
    </source>
</evidence>
<evidence type="ECO:0000256" key="2">
    <source>
        <dbReference type="ARBA" id="ARBA00007634"/>
    </source>
</evidence>
<evidence type="ECO:0000256" key="6">
    <source>
        <dbReference type="ARBA" id="ARBA00023274"/>
    </source>
</evidence>
<keyword evidence="3 8" id="KW-0699">rRNA-binding</keyword>
<evidence type="ECO:0000256" key="5">
    <source>
        <dbReference type="ARBA" id="ARBA00022980"/>
    </source>
</evidence>
<dbReference type="PANTHER" id="PTHR33398">
    <property type="entry name" value="30S RIBOSOMAL PROTEIN S20"/>
    <property type="match status" value="1"/>
</dbReference>
<dbReference type="GO" id="GO:0003735">
    <property type="term" value="F:structural constituent of ribosome"/>
    <property type="evidence" value="ECO:0007669"/>
    <property type="project" value="InterPro"/>
</dbReference>
<feature type="compositionally biased region" description="Basic residues" evidence="9">
    <location>
        <begin position="19"/>
        <end position="31"/>
    </location>
</feature>
<dbReference type="GO" id="GO:0006412">
    <property type="term" value="P:translation"/>
    <property type="evidence" value="ECO:0007669"/>
    <property type="project" value="UniProtKB-UniRule"/>
</dbReference>
<evidence type="ECO:0000256" key="1">
    <source>
        <dbReference type="ARBA" id="ARBA00003134"/>
    </source>
</evidence>
<dbReference type="GO" id="GO:0070181">
    <property type="term" value="F:small ribosomal subunit rRNA binding"/>
    <property type="evidence" value="ECO:0007669"/>
    <property type="project" value="TreeGrafter"/>
</dbReference>
<comment type="similarity">
    <text evidence="2 8">Belongs to the bacterial ribosomal protein bS20 family.</text>
</comment>
<dbReference type="EMBL" id="SJPX01000002">
    <property type="protein sequence ID" value="TWU56047.1"/>
    <property type="molecule type" value="Genomic_DNA"/>
</dbReference>
<dbReference type="PANTHER" id="PTHR33398:SF1">
    <property type="entry name" value="SMALL RIBOSOMAL SUBUNIT PROTEIN BS20C"/>
    <property type="match status" value="1"/>
</dbReference>
<proteinExistence type="inferred from homology"/>
<evidence type="ECO:0000313" key="10">
    <source>
        <dbReference type="EMBL" id="TWU56047.1"/>
    </source>
</evidence>
<keyword evidence="11" id="KW-1185">Reference proteome</keyword>
<dbReference type="RefSeq" id="WP_146534117.1">
    <property type="nucleotide sequence ID" value="NZ_SJPX01000002.1"/>
</dbReference>
<dbReference type="Gene3D" id="1.20.58.110">
    <property type="entry name" value="Ribosomal protein S20"/>
    <property type="match status" value="1"/>
</dbReference>
<evidence type="ECO:0000256" key="7">
    <source>
        <dbReference type="ARBA" id="ARBA00035136"/>
    </source>
</evidence>
<dbReference type="GO" id="GO:0005829">
    <property type="term" value="C:cytosol"/>
    <property type="evidence" value="ECO:0007669"/>
    <property type="project" value="TreeGrafter"/>
</dbReference>
<dbReference type="OrthoDB" id="289707at2"/>
<accession>A0A5C6F6L8</accession>
<keyword evidence="4 8" id="KW-0694">RNA-binding</keyword>
<dbReference type="InterPro" id="IPR002583">
    <property type="entry name" value="Ribosomal_bS20"/>
</dbReference>
<dbReference type="AlphaFoldDB" id="A0A5C6F6L8"/>
<evidence type="ECO:0000256" key="9">
    <source>
        <dbReference type="SAM" id="MobiDB-lite"/>
    </source>
</evidence>
<keyword evidence="5 8" id="KW-0689">Ribosomal protein</keyword>
<evidence type="ECO:0000313" key="11">
    <source>
        <dbReference type="Proteomes" id="UP000317977"/>
    </source>
</evidence>
<dbReference type="Proteomes" id="UP000317977">
    <property type="component" value="Unassembled WGS sequence"/>
</dbReference>
<dbReference type="NCBIfam" id="TIGR00029">
    <property type="entry name" value="S20"/>
    <property type="match status" value="1"/>
</dbReference>
<evidence type="ECO:0000256" key="8">
    <source>
        <dbReference type="HAMAP-Rule" id="MF_00500"/>
    </source>
</evidence>
<dbReference type="HAMAP" id="MF_00500">
    <property type="entry name" value="Ribosomal_bS20"/>
    <property type="match status" value="1"/>
</dbReference>
<keyword evidence="6 8" id="KW-0687">Ribonucleoprotein</keyword>
<dbReference type="InterPro" id="IPR036510">
    <property type="entry name" value="Ribosomal_bS20_sf"/>
</dbReference>
<organism evidence="10 11">
    <name type="scientific">Rubripirellula reticaptiva</name>
    <dbReference type="NCBI Taxonomy" id="2528013"/>
    <lineage>
        <taxon>Bacteria</taxon>
        <taxon>Pseudomonadati</taxon>
        <taxon>Planctomycetota</taxon>
        <taxon>Planctomycetia</taxon>
        <taxon>Pirellulales</taxon>
        <taxon>Pirellulaceae</taxon>
        <taxon>Rubripirellula</taxon>
    </lineage>
</organism>
<feature type="region of interest" description="Disordered" evidence="9">
    <location>
        <begin position="1"/>
        <end position="31"/>
    </location>
</feature>
<name>A0A5C6F6L8_9BACT</name>
<comment type="function">
    <text evidence="1 8">Binds directly to 16S ribosomal RNA.</text>
</comment>
<dbReference type="Pfam" id="PF01649">
    <property type="entry name" value="Ribosomal_S20p"/>
    <property type="match status" value="1"/>
</dbReference>
<reference evidence="10 11" key="1">
    <citation type="submission" date="2019-02" db="EMBL/GenBank/DDBJ databases">
        <title>Deep-cultivation of Planctomycetes and their phenomic and genomic characterization uncovers novel biology.</title>
        <authorList>
            <person name="Wiegand S."/>
            <person name="Jogler M."/>
            <person name="Boedeker C."/>
            <person name="Pinto D."/>
            <person name="Vollmers J."/>
            <person name="Rivas-Marin E."/>
            <person name="Kohn T."/>
            <person name="Peeters S.H."/>
            <person name="Heuer A."/>
            <person name="Rast P."/>
            <person name="Oberbeckmann S."/>
            <person name="Bunk B."/>
            <person name="Jeske O."/>
            <person name="Meyerdierks A."/>
            <person name="Storesund J.E."/>
            <person name="Kallscheuer N."/>
            <person name="Luecker S."/>
            <person name="Lage O.M."/>
            <person name="Pohl T."/>
            <person name="Merkel B.J."/>
            <person name="Hornburger P."/>
            <person name="Mueller R.-W."/>
            <person name="Bruemmer F."/>
            <person name="Labrenz M."/>
            <person name="Spormann A.M."/>
            <person name="Op Den Camp H."/>
            <person name="Overmann J."/>
            <person name="Amann R."/>
            <person name="Jetten M.S.M."/>
            <person name="Mascher T."/>
            <person name="Medema M.H."/>
            <person name="Devos D.P."/>
            <person name="Kaster A.-K."/>
            <person name="Ovreas L."/>
            <person name="Rohde M."/>
            <person name="Galperin M.Y."/>
            <person name="Jogler C."/>
        </authorList>
    </citation>
    <scope>NUCLEOTIDE SEQUENCE [LARGE SCALE GENOMIC DNA]</scope>
    <source>
        <strain evidence="10 11">Poly59</strain>
    </source>
</reference>
<feature type="compositionally biased region" description="Basic and acidic residues" evidence="9">
    <location>
        <begin position="1"/>
        <end position="18"/>
    </location>
</feature>
<comment type="caution">
    <text evidence="10">The sequence shown here is derived from an EMBL/GenBank/DDBJ whole genome shotgun (WGS) entry which is preliminary data.</text>
</comment>
<dbReference type="GO" id="GO:0015935">
    <property type="term" value="C:small ribosomal subunit"/>
    <property type="evidence" value="ECO:0007669"/>
    <property type="project" value="TreeGrafter"/>
</dbReference>